<proteinExistence type="predicted"/>
<sequence length="1098" mass="117752">MSGRPNPRPDVHLTDEHLTDVHLPDEDVLTLPPAWLRFLHPRRGGTPVPRPRGHAAEVPGVLAEAAPHVEGLLQDGHAPRAVRAAARRHLAGEPDVLGAAAVAAVAGAGRPLAGAHAVHRAFADRWHADHGLGFAACAVVELTRLTVTGHASGIAVERHAGSWPEEGPAGPLRHVRRLLAAASDADHDDAVRRLADHRTTPAAGGVAAYLVPTRRDWVAECVEECANTPWLRRPARLSVTDPAHLGRSAVVPYGYVCTRDEFVTLADGMGPDLLGFLLDHLDRNGLSASDRVPLLDTVAVLPSDEAFGALLDLLGRKGVRRLVRRDARRALGAAAARFPVRALRLAASSQNADVRLLLRDHVAANPDLTAAVLPELPGAVRAVVEPLTAGGGPGLPEAPPDVLSAPPWGTPVKPVVRGLRPPATRETAWDDAERAAWLAEAARLLPCPDAPDWKRIVRSHHRGDGLWQVLLHAPEEYAPPLLADIERNPRWCDPPVAHGIVARLGERAYGAVLALVGYSATSHAGLLVPFRDAEVAAQMAGRLLRGGPLADAARAWCDRHGPGAVPYLAPGDLGTRTGPRRAGEEALRRIADRHGVDAVADAVPRAADELRALLTAHPAQTGLARRPKFDGWANVAALPPVLLRGRDRVLPPAAVRTLVELLALPGTPGADAVEEVCDPASLAEFGLALFERWRVGGMPSDGRWALEQLARTGDDAAVRAVARALRGWTKRDVRDVTCALRTFAGIGTDAAFTALYETSVKGRARKVRDAAAEVFAEAAAARGLTVEVLADRTVPRFGLDGDGTTTLDYGPRRFTVGFDDRLAPVITDGHGARRKTLPRPTAKDDPDLAPAAHARFTDLRQDVEAVALLQIERLERAMRDGRRWTPGAFRAYAVEHPVVRPIARRLVWFAEPGAGEAAAATAFRIAEDGTFADAADETFEPSTATRIRVAHPELLGAATQTWGEILADYEVLQPFSQLDRPFLRLTEQELDASALDRFEGLRLLRRDLHDLPARGWTWDHAQTLEKGLSYPVGGGRHIVVEFEPGPDVTTVCVRCLRASAASVQDPAHADTPVRFRDLDPVRTSEVLTALAALACTPG</sequence>
<gene>
    <name evidence="2" type="ORF">ACFQ11_36905</name>
</gene>
<evidence type="ECO:0000313" key="3">
    <source>
        <dbReference type="Proteomes" id="UP001596972"/>
    </source>
</evidence>
<accession>A0ABW3EZT3</accession>
<organism evidence="2 3">
    <name type="scientific">Actinomadura sediminis</name>
    <dbReference type="NCBI Taxonomy" id="1038904"/>
    <lineage>
        <taxon>Bacteria</taxon>
        <taxon>Bacillati</taxon>
        <taxon>Actinomycetota</taxon>
        <taxon>Actinomycetes</taxon>
        <taxon>Streptosporangiales</taxon>
        <taxon>Thermomonosporaceae</taxon>
        <taxon>Actinomadura</taxon>
    </lineage>
</organism>
<reference evidence="3" key="1">
    <citation type="journal article" date="2019" name="Int. J. Syst. Evol. Microbiol.">
        <title>The Global Catalogue of Microorganisms (GCM) 10K type strain sequencing project: providing services to taxonomists for standard genome sequencing and annotation.</title>
        <authorList>
            <consortium name="The Broad Institute Genomics Platform"/>
            <consortium name="The Broad Institute Genome Sequencing Center for Infectious Disease"/>
            <person name="Wu L."/>
            <person name="Ma J."/>
        </authorList>
    </citation>
    <scope>NUCLEOTIDE SEQUENCE [LARGE SCALE GENOMIC DNA]</scope>
    <source>
        <strain evidence="3">JCM 31202</strain>
    </source>
</reference>
<dbReference type="RefSeq" id="WP_378307468.1">
    <property type="nucleotide sequence ID" value="NZ_JBHTJA010000195.1"/>
</dbReference>
<feature type="domain" description="DUF4132" evidence="1">
    <location>
        <begin position="831"/>
        <end position="1016"/>
    </location>
</feature>
<evidence type="ECO:0000313" key="2">
    <source>
        <dbReference type="EMBL" id="MFD0906003.1"/>
    </source>
</evidence>
<evidence type="ECO:0000259" key="1">
    <source>
        <dbReference type="Pfam" id="PF13569"/>
    </source>
</evidence>
<dbReference type="Pfam" id="PF13569">
    <property type="entry name" value="DUF4132"/>
    <property type="match status" value="1"/>
</dbReference>
<comment type="caution">
    <text evidence="2">The sequence shown here is derived from an EMBL/GenBank/DDBJ whole genome shotgun (WGS) entry which is preliminary data.</text>
</comment>
<dbReference type="Proteomes" id="UP001596972">
    <property type="component" value="Unassembled WGS sequence"/>
</dbReference>
<name>A0ABW3EZT3_9ACTN</name>
<dbReference type="EMBL" id="JBHTJA010000195">
    <property type="protein sequence ID" value="MFD0906003.1"/>
    <property type="molecule type" value="Genomic_DNA"/>
</dbReference>
<dbReference type="InterPro" id="IPR025406">
    <property type="entry name" value="DUF4132"/>
</dbReference>
<protein>
    <submittedName>
        <fullName evidence="2">DUF4132 domain-containing protein</fullName>
    </submittedName>
</protein>
<keyword evidence="3" id="KW-1185">Reference proteome</keyword>